<comment type="caution">
    <text evidence="1">The sequence shown here is derived from an EMBL/GenBank/DDBJ whole genome shotgun (WGS) entry which is preliminary data.</text>
</comment>
<accession>A0A834I4K3</accession>
<protein>
    <submittedName>
        <fullName evidence="1">Uncharacterized protein</fullName>
    </submittedName>
</protein>
<dbReference type="AlphaFoldDB" id="A0A834I4K3"/>
<sequence>MDIARFFLSIYWIFNILLEEPPSISPLYSNVFKITTYEEPKIPSHPLELPPLVAGYSPSVEEVDAPIDT</sequence>
<name>A0A834I4K3_RHYFE</name>
<evidence type="ECO:0000313" key="2">
    <source>
        <dbReference type="Proteomes" id="UP000625711"/>
    </source>
</evidence>
<keyword evidence="2" id="KW-1185">Reference proteome</keyword>
<gene>
    <name evidence="1" type="ORF">GWI33_014403</name>
</gene>
<proteinExistence type="predicted"/>
<evidence type="ECO:0000313" key="1">
    <source>
        <dbReference type="EMBL" id="KAF7272839.1"/>
    </source>
</evidence>
<dbReference type="EMBL" id="JAACXV010013673">
    <property type="protein sequence ID" value="KAF7272839.1"/>
    <property type="molecule type" value="Genomic_DNA"/>
</dbReference>
<dbReference type="Proteomes" id="UP000625711">
    <property type="component" value="Unassembled WGS sequence"/>
</dbReference>
<organism evidence="1 2">
    <name type="scientific">Rhynchophorus ferrugineus</name>
    <name type="common">Red palm weevil</name>
    <name type="synonym">Curculio ferrugineus</name>
    <dbReference type="NCBI Taxonomy" id="354439"/>
    <lineage>
        <taxon>Eukaryota</taxon>
        <taxon>Metazoa</taxon>
        <taxon>Ecdysozoa</taxon>
        <taxon>Arthropoda</taxon>
        <taxon>Hexapoda</taxon>
        <taxon>Insecta</taxon>
        <taxon>Pterygota</taxon>
        <taxon>Neoptera</taxon>
        <taxon>Endopterygota</taxon>
        <taxon>Coleoptera</taxon>
        <taxon>Polyphaga</taxon>
        <taxon>Cucujiformia</taxon>
        <taxon>Curculionidae</taxon>
        <taxon>Dryophthorinae</taxon>
        <taxon>Rhynchophorus</taxon>
    </lineage>
</organism>
<reference evidence="1" key="1">
    <citation type="submission" date="2020-08" db="EMBL/GenBank/DDBJ databases">
        <title>Genome sequencing and assembly of the red palm weevil Rhynchophorus ferrugineus.</title>
        <authorList>
            <person name="Dias G.B."/>
            <person name="Bergman C.M."/>
            <person name="Manee M."/>
        </authorList>
    </citation>
    <scope>NUCLEOTIDE SEQUENCE</scope>
    <source>
        <strain evidence="1">AA-2017</strain>
        <tissue evidence="1">Whole larva</tissue>
    </source>
</reference>